<keyword evidence="2" id="KW-1185">Reference proteome</keyword>
<dbReference type="Proteomes" id="UP000814033">
    <property type="component" value="Unassembled WGS sequence"/>
</dbReference>
<sequence>MAKTTKVLTTPAPGTVVAPVHVYDDEQTAKLQELRDYAATLRLPDSDPYAQWEARWLAKADTVPRYLRAAKWKVDDAKKRIQGTIEWRREFKPELIPPEEVKIEAATGKIILTGFDVDGRPIIYMRPGRENTETSPRQLRHLVYVLERAKDLMPPGQESLMIIVDYKSTTLRTNPSISVARKVLTILQHHYVETLGRAIVVNLPLLLNFFYKGISPFLDPVTRDKMRFNPDLFELIPRAQLDADFGGEYEFQFDHEVYWQTLIDACGIAPDGTRVKEEAASETESAHNAETSSSEQFSPSHSSRSSVTMAATPDVHDKVAYIAEVQAVNAESTTVS</sequence>
<name>A0ACB8RE95_9AGAM</name>
<gene>
    <name evidence="1" type="ORF">FA95DRAFT_1564232</name>
</gene>
<evidence type="ECO:0000313" key="2">
    <source>
        <dbReference type="Proteomes" id="UP000814033"/>
    </source>
</evidence>
<accession>A0ACB8RE95</accession>
<protein>
    <submittedName>
        <fullName evidence="1">CRAL/TRIO domain-containing protein</fullName>
    </submittedName>
</protein>
<proteinExistence type="predicted"/>
<reference evidence="1" key="1">
    <citation type="submission" date="2021-02" db="EMBL/GenBank/DDBJ databases">
        <authorList>
            <consortium name="DOE Joint Genome Institute"/>
            <person name="Ahrendt S."/>
            <person name="Looney B.P."/>
            <person name="Miyauchi S."/>
            <person name="Morin E."/>
            <person name="Drula E."/>
            <person name="Courty P.E."/>
            <person name="Chicoki N."/>
            <person name="Fauchery L."/>
            <person name="Kohler A."/>
            <person name="Kuo A."/>
            <person name="Labutti K."/>
            <person name="Pangilinan J."/>
            <person name="Lipzen A."/>
            <person name="Riley R."/>
            <person name="Andreopoulos W."/>
            <person name="He G."/>
            <person name="Johnson J."/>
            <person name="Barry K.W."/>
            <person name="Grigoriev I.V."/>
            <person name="Nagy L."/>
            <person name="Hibbett D."/>
            <person name="Henrissat B."/>
            <person name="Matheny P.B."/>
            <person name="Labbe J."/>
            <person name="Martin F."/>
        </authorList>
    </citation>
    <scope>NUCLEOTIDE SEQUENCE</scope>
    <source>
        <strain evidence="1">FP105234-sp</strain>
    </source>
</reference>
<dbReference type="EMBL" id="MU276061">
    <property type="protein sequence ID" value="KAI0042536.1"/>
    <property type="molecule type" value="Genomic_DNA"/>
</dbReference>
<evidence type="ECO:0000313" key="1">
    <source>
        <dbReference type="EMBL" id="KAI0042536.1"/>
    </source>
</evidence>
<reference evidence="1" key="2">
    <citation type="journal article" date="2022" name="New Phytol.">
        <title>Evolutionary transition to the ectomycorrhizal habit in the genomes of a hyperdiverse lineage of mushroom-forming fungi.</title>
        <authorList>
            <person name="Looney B."/>
            <person name="Miyauchi S."/>
            <person name="Morin E."/>
            <person name="Drula E."/>
            <person name="Courty P.E."/>
            <person name="Kohler A."/>
            <person name="Kuo A."/>
            <person name="LaButti K."/>
            <person name="Pangilinan J."/>
            <person name="Lipzen A."/>
            <person name="Riley R."/>
            <person name="Andreopoulos W."/>
            <person name="He G."/>
            <person name="Johnson J."/>
            <person name="Nolan M."/>
            <person name="Tritt A."/>
            <person name="Barry K.W."/>
            <person name="Grigoriev I.V."/>
            <person name="Nagy L.G."/>
            <person name="Hibbett D."/>
            <person name="Henrissat B."/>
            <person name="Matheny P.B."/>
            <person name="Labbe J."/>
            <person name="Martin F.M."/>
        </authorList>
    </citation>
    <scope>NUCLEOTIDE SEQUENCE</scope>
    <source>
        <strain evidence="1">FP105234-sp</strain>
    </source>
</reference>
<comment type="caution">
    <text evidence="1">The sequence shown here is derived from an EMBL/GenBank/DDBJ whole genome shotgun (WGS) entry which is preliminary data.</text>
</comment>
<organism evidence="1 2">
    <name type="scientific">Auriscalpium vulgare</name>
    <dbReference type="NCBI Taxonomy" id="40419"/>
    <lineage>
        <taxon>Eukaryota</taxon>
        <taxon>Fungi</taxon>
        <taxon>Dikarya</taxon>
        <taxon>Basidiomycota</taxon>
        <taxon>Agaricomycotina</taxon>
        <taxon>Agaricomycetes</taxon>
        <taxon>Russulales</taxon>
        <taxon>Auriscalpiaceae</taxon>
        <taxon>Auriscalpium</taxon>
    </lineage>
</organism>